<name>A0A1C3PGB4_9ACTN</name>
<evidence type="ECO:0000313" key="2">
    <source>
        <dbReference type="EMBL" id="SBW28881.1"/>
    </source>
</evidence>
<accession>A0A1C3PGB4</accession>
<evidence type="ECO:0000313" key="3">
    <source>
        <dbReference type="Proteomes" id="UP000199013"/>
    </source>
</evidence>
<gene>
    <name evidence="2" type="ORF">FDG2_6126</name>
</gene>
<keyword evidence="3" id="KW-1185">Reference proteome</keyword>
<proteinExistence type="predicted"/>
<feature type="region of interest" description="Disordered" evidence="1">
    <location>
        <begin position="67"/>
        <end position="91"/>
    </location>
</feature>
<reference evidence="3" key="1">
    <citation type="submission" date="2016-02" db="EMBL/GenBank/DDBJ databases">
        <authorList>
            <person name="Wibberg D."/>
        </authorList>
    </citation>
    <scope>NUCLEOTIDE SEQUENCE [LARGE SCALE GENOMIC DNA]</scope>
</reference>
<organism evidence="2 3">
    <name type="scientific">Candidatus Protofrankia californiensis</name>
    <dbReference type="NCBI Taxonomy" id="1839754"/>
    <lineage>
        <taxon>Bacteria</taxon>
        <taxon>Bacillati</taxon>
        <taxon>Actinomycetota</taxon>
        <taxon>Actinomycetes</taxon>
        <taxon>Frankiales</taxon>
        <taxon>Frankiaceae</taxon>
        <taxon>Protofrankia</taxon>
    </lineage>
</organism>
<protein>
    <submittedName>
        <fullName evidence="2">Uncharacterized protein</fullName>
    </submittedName>
</protein>
<sequence length="91" mass="10268">MTSDDIKIIHDTSGTLDRWLTRHRASAALLRPDRTVFTTARAVDLTLWHRELESAGMRDVPQLLRPADSRQPQQPLVNGADHARSSYLHVG</sequence>
<evidence type="ECO:0000256" key="1">
    <source>
        <dbReference type="SAM" id="MobiDB-lite"/>
    </source>
</evidence>
<dbReference type="AlphaFoldDB" id="A0A1C3PGB4"/>
<dbReference type="EMBL" id="FLUV01002522">
    <property type="protein sequence ID" value="SBW28881.1"/>
    <property type="molecule type" value="Genomic_DNA"/>
</dbReference>
<dbReference type="Proteomes" id="UP000199013">
    <property type="component" value="Unassembled WGS sequence"/>
</dbReference>